<dbReference type="AlphaFoldDB" id="H3ANF4"/>
<proteinExistence type="predicted"/>
<evidence type="ECO:0000259" key="12">
    <source>
        <dbReference type="PROSITE" id="PS50262"/>
    </source>
</evidence>
<dbReference type="EMBL" id="AFYH01114285">
    <property type="status" value="NOT_ANNOTATED_CDS"/>
    <property type="molecule type" value="Genomic_DNA"/>
</dbReference>
<dbReference type="GO" id="GO:0005886">
    <property type="term" value="C:plasma membrane"/>
    <property type="evidence" value="ECO:0007669"/>
    <property type="project" value="UniProtKB-SubCell"/>
</dbReference>
<dbReference type="PANTHER" id="PTHR24234:SF6">
    <property type="entry name" value="LYSOPHOSPHATIDIC ACID RECEPTOR 5"/>
    <property type="match status" value="1"/>
</dbReference>
<keyword evidence="5" id="KW-0297">G-protein coupled receptor</keyword>
<protein>
    <recommendedName>
        <fullName evidence="12">G-protein coupled receptors family 1 profile domain-containing protein</fullName>
    </recommendedName>
</protein>
<feature type="transmembrane region" description="Helical" evidence="11">
    <location>
        <begin position="20"/>
        <end position="41"/>
    </location>
</feature>
<dbReference type="PRINTS" id="PR00237">
    <property type="entry name" value="GPCRRHODOPSN"/>
</dbReference>
<reference evidence="13" key="2">
    <citation type="submission" date="2025-08" db="UniProtKB">
        <authorList>
            <consortium name="Ensembl"/>
        </authorList>
    </citation>
    <scope>IDENTIFICATION</scope>
</reference>
<dbReference type="GeneTree" id="ENSGT01040000240444"/>
<dbReference type="GO" id="GO:0048266">
    <property type="term" value="P:behavioral response to pain"/>
    <property type="evidence" value="ECO:0007669"/>
    <property type="project" value="TreeGrafter"/>
</dbReference>
<sequence>GNGTCDATTMHDYHYPLYTAMFSLVLILGLPLNGISIWFLLRRLRQPTAPLVYMVNLALSDLLFLLSLPLRIYYFAQASWNLYNIFCAIAGTLFSVNIYSSTSLITLISLDCYLAIVYPLRSQWLRIPMAAKMACGMVWLLILAISIPIRLLLTPSKGKCNITYCFENHTMQTWKYAFTLLIVTTFVYYLLPFALIVFCTGAVVKKLASYKSERCPIDKRKVILLFISNLLVYSLCFLPFCIVLILCSLQRAGMGSAILETLSPMLVTLCLSSANSCLDPIIYYFAMDTISRIKGYFNYILTQLKRSKAWDHNSTMAMSTEETVPAIEEE</sequence>
<evidence type="ECO:0000256" key="1">
    <source>
        <dbReference type="ARBA" id="ARBA00004651"/>
    </source>
</evidence>
<evidence type="ECO:0000256" key="5">
    <source>
        <dbReference type="ARBA" id="ARBA00023040"/>
    </source>
</evidence>
<evidence type="ECO:0000256" key="9">
    <source>
        <dbReference type="ARBA" id="ARBA00023180"/>
    </source>
</evidence>
<evidence type="ECO:0000256" key="2">
    <source>
        <dbReference type="ARBA" id="ARBA00022475"/>
    </source>
</evidence>
<dbReference type="InParanoid" id="H3ANF4"/>
<feature type="transmembrane region" description="Helical" evidence="11">
    <location>
        <begin position="266"/>
        <end position="286"/>
    </location>
</feature>
<keyword evidence="2" id="KW-1003">Cell membrane</keyword>
<dbReference type="InterPro" id="IPR017452">
    <property type="entry name" value="GPCR_Rhodpsn_7TM"/>
</dbReference>
<feature type="transmembrane region" description="Helical" evidence="11">
    <location>
        <begin position="53"/>
        <end position="76"/>
    </location>
</feature>
<evidence type="ECO:0000256" key="7">
    <source>
        <dbReference type="ARBA" id="ARBA00023157"/>
    </source>
</evidence>
<keyword evidence="9" id="KW-0325">Glycoprotein</keyword>
<dbReference type="CDD" id="cd14982">
    <property type="entry name" value="7tmA_purinoceptor-like"/>
    <property type="match status" value="1"/>
</dbReference>
<keyword evidence="8" id="KW-0675">Receptor</keyword>
<evidence type="ECO:0000256" key="11">
    <source>
        <dbReference type="SAM" id="Phobius"/>
    </source>
</evidence>
<dbReference type="PANTHER" id="PTHR24234">
    <property type="entry name" value="LYSOPHOSPHATIDIC ACID RECEPTOR 5/SPHINGOSYLPHOSPHORYLCHOLINE RECEPTOR"/>
    <property type="match status" value="1"/>
</dbReference>
<reference evidence="13" key="3">
    <citation type="submission" date="2025-09" db="UniProtKB">
        <authorList>
            <consortium name="Ensembl"/>
        </authorList>
    </citation>
    <scope>IDENTIFICATION</scope>
</reference>
<keyword evidence="4 11" id="KW-1133">Transmembrane helix</keyword>
<dbReference type="SUPFAM" id="SSF81321">
    <property type="entry name" value="Family A G protein-coupled receptor-like"/>
    <property type="match status" value="1"/>
</dbReference>
<organism evidence="13 14">
    <name type="scientific">Latimeria chalumnae</name>
    <name type="common">Coelacanth</name>
    <dbReference type="NCBI Taxonomy" id="7897"/>
    <lineage>
        <taxon>Eukaryota</taxon>
        <taxon>Metazoa</taxon>
        <taxon>Chordata</taxon>
        <taxon>Craniata</taxon>
        <taxon>Vertebrata</taxon>
        <taxon>Euteleostomi</taxon>
        <taxon>Coelacanthiformes</taxon>
        <taxon>Coelacanthidae</taxon>
        <taxon>Latimeria</taxon>
    </lineage>
</organism>
<reference evidence="14" key="1">
    <citation type="submission" date="2011-08" db="EMBL/GenBank/DDBJ databases">
        <title>The draft genome of Latimeria chalumnae.</title>
        <authorList>
            <person name="Di Palma F."/>
            <person name="Alfoldi J."/>
            <person name="Johnson J."/>
            <person name="Berlin A."/>
            <person name="Gnerre S."/>
            <person name="Jaffe D."/>
            <person name="MacCallum I."/>
            <person name="Young S."/>
            <person name="Walker B.J."/>
            <person name="Lander E."/>
            <person name="Lindblad-Toh K."/>
        </authorList>
    </citation>
    <scope>NUCLEOTIDE SEQUENCE [LARGE SCALE GENOMIC DNA]</scope>
    <source>
        <strain evidence="14">Wild caught</strain>
    </source>
</reference>
<name>H3ANF4_LATCH</name>
<evidence type="ECO:0000313" key="13">
    <source>
        <dbReference type="Ensembl" id="ENSLACP00000011175.1"/>
    </source>
</evidence>
<dbReference type="eggNOG" id="ENOG502RXFF">
    <property type="taxonomic scope" value="Eukaryota"/>
</dbReference>
<dbReference type="GO" id="GO:0004930">
    <property type="term" value="F:G protein-coupled receptor activity"/>
    <property type="evidence" value="ECO:0007669"/>
    <property type="project" value="UniProtKB-KW"/>
</dbReference>
<evidence type="ECO:0000256" key="10">
    <source>
        <dbReference type="ARBA" id="ARBA00023224"/>
    </source>
</evidence>
<dbReference type="HOGENOM" id="CLU_009579_8_2_1"/>
<keyword evidence="3 11" id="KW-0812">Transmembrane</keyword>
<feature type="transmembrane region" description="Helical" evidence="11">
    <location>
        <begin position="176"/>
        <end position="201"/>
    </location>
</feature>
<dbReference type="PRINTS" id="PR01157">
    <property type="entry name" value="P2YPURNOCPTR"/>
</dbReference>
<feature type="transmembrane region" description="Helical" evidence="11">
    <location>
        <begin position="222"/>
        <end position="246"/>
    </location>
</feature>
<keyword evidence="10" id="KW-0807">Transducer</keyword>
<feature type="transmembrane region" description="Helical" evidence="11">
    <location>
        <begin position="129"/>
        <end position="149"/>
    </location>
</feature>
<evidence type="ECO:0000256" key="4">
    <source>
        <dbReference type="ARBA" id="ARBA00022989"/>
    </source>
</evidence>
<keyword evidence="7" id="KW-1015">Disulfide bond</keyword>
<keyword evidence="6 11" id="KW-0472">Membrane</keyword>
<keyword evidence="14" id="KW-1185">Reference proteome</keyword>
<feature type="transmembrane region" description="Helical" evidence="11">
    <location>
        <begin position="82"/>
        <end position="108"/>
    </location>
</feature>
<dbReference type="Ensembl" id="ENSLACT00000011259.1">
    <property type="protein sequence ID" value="ENSLACP00000011175.1"/>
    <property type="gene ID" value="ENSLACG00000009834.1"/>
</dbReference>
<evidence type="ECO:0000256" key="6">
    <source>
        <dbReference type="ARBA" id="ARBA00023136"/>
    </source>
</evidence>
<dbReference type="InterPro" id="IPR000276">
    <property type="entry name" value="GPCR_Rhodpsn"/>
</dbReference>
<evidence type="ECO:0000313" key="14">
    <source>
        <dbReference type="Proteomes" id="UP000008672"/>
    </source>
</evidence>
<dbReference type="Pfam" id="PF00001">
    <property type="entry name" value="7tm_1"/>
    <property type="match status" value="1"/>
</dbReference>
<comment type="subcellular location">
    <subcellularLocation>
        <location evidence="1">Cell membrane</location>
        <topology evidence="1">Multi-pass membrane protein</topology>
    </subcellularLocation>
</comment>
<evidence type="ECO:0000256" key="3">
    <source>
        <dbReference type="ARBA" id="ARBA00022692"/>
    </source>
</evidence>
<accession>H3ANF4</accession>
<dbReference type="Gene3D" id="1.20.1070.10">
    <property type="entry name" value="Rhodopsin 7-helix transmembrane proteins"/>
    <property type="match status" value="1"/>
</dbReference>
<evidence type="ECO:0000256" key="8">
    <source>
        <dbReference type="ARBA" id="ARBA00023170"/>
    </source>
</evidence>
<dbReference type="Proteomes" id="UP000008672">
    <property type="component" value="Unassembled WGS sequence"/>
</dbReference>
<dbReference type="PROSITE" id="PS50262">
    <property type="entry name" value="G_PROTEIN_RECEP_F1_2"/>
    <property type="match status" value="1"/>
</dbReference>
<feature type="domain" description="G-protein coupled receptors family 1 profile" evidence="12">
    <location>
        <begin position="32"/>
        <end position="283"/>
    </location>
</feature>